<dbReference type="InterPro" id="IPR055457">
    <property type="entry name" value="OST48_N"/>
</dbReference>
<reference evidence="11 12" key="1">
    <citation type="journal article" date="2014" name="PLoS ONE">
        <title>De novo Genome Assembly of the Fungal Plant Pathogen Pyrenophora semeniperda.</title>
        <authorList>
            <person name="Soliai M.M."/>
            <person name="Meyer S.E."/>
            <person name="Udall J.A."/>
            <person name="Elzinga D.E."/>
            <person name="Hermansen R.A."/>
            <person name="Bodily P.M."/>
            <person name="Hart A.A."/>
            <person name="Coleman C.E."/>
        </authorList>
    </citation>
    <scope>NUCLEOTIDE SEQUENCE [LARGE SCALE GENOMIC DNA]</scope>
    <source>
        <strain evidence="11 12">CCB06</strain>
        <tissue evidence="11">Mycelium</tissue>
    </source>
</reference>
<dbReference type="PANTHER" id="PTHR10830">
    <property type="entry name" value="DOLICHYL-DIPHOSPHOOLIGOSACCHARIDE--PROTEIN GLYCOSYLTRANSFERASE 48 KDA SUBUNIT"/>
    <property type="match status" value="1"/>
</dbReference>
<proteinExistence type="inferred from homology"/>
<dbReference type="GO" id="GO:0016740">
    <property type="term" value="F:transferase activity"/>
    <property type="evidence" value="ECO:0007669"/>
    <property type="project" value="UniProtKB-KW"/>
</dbReference>
<name>A0A3M7M4Z0_9PLEO</name>
<protein>
    <recommendedName>
        <fullName evidence="8">Dolichyl-diphosphooligosaccharide--protein glycosyltransferase subunit WBP1</fullName>
        <shortName evidence="8">Oligosaccharyl transferase subunit WBP1</shortName>
    </recommendedName>
</protein>
<evidence type="ECO:0000256" key="1">
    <source>
        <dbReference type="ARBA" id="ARBA00004479"/>
    </source>
</evidence>
<feature type="domain" description="OST48 N-terminal" evidence="9">
    <location>
        <begin position="36"/>
        <end position="292"/>
    </location>
</feature>
<evidence type="ECO:0000256" key="4">
    <source>
        <dbReference type="ARBA" id="ARBA00022692"/>
    </source>
</evidence>
<dbReference type="InterPro" id="IPR055459">
    <property type="entry name" value="OST48_MD"/>
</dbReference>
<evidence type="ECO:0000256" key="3">
    <source>
        <dbReference type="ARBA" id="ARBA00008743"/>
    </source>
</evidence>
<organism evidence="11 12">
    <name type="scientific">Pyrenophora seminiperda CCB06</name>
    <dbReference type="NCBI Taxonomy" id="1302712"/>
    <lineage>
        <taxon>Eukaryota</taxon>
        <taxon>Fungi</taxon>
        <taxon>Dikarya</taxon>
        <taxon>Ascomycota</taxon>
        <taxon>Pezizomycotina</taxon>
        <taxon>Dothideomycetes</taxon>
        <taxon>Pleosporomycetidae</taxon>
        <taxon>Pleosporales</taxon>
        <taxon>Pleosporineae</taxon>
        <taxon>Pleosporaceae</taxon>
        <taxon>Pyrenophora</taxon>
    </lineage>
</organism>
<dbReference type="OrthoDB" id="29105at2759"/>
<evidence type="ECO:0000313" key="11">
    <source>
        <dbReference type="EMBL" id="RMZ69536.1"/>
    </source>
</evidence>
<dbReference type="EMBL" id="KE747818">
    <property type="protein sequence ID" value="RMZ69536.1"/>
    <property type="molecule type" value="Genomic_DNA"/>
</dbReference>
<dbReference type="AlphaFoldDB" id="A0A3M7M4Z0"/>
<evidence type="ECO:0000256" key="7">
    <source>
        <dbReference type="ARBA" id="ARBA00023136"/>
    </source>
</evidence>
<dbReference type="GO" id="GO:0018279">
    <property type="term" value="P:protein N-linked glycosylation via asparagine"/>
    <property type="evidence" value="ECO:0007669"/>
    <property type="project" value="UniProtKB-UniRule"/>
</dbReference>
<keyword evidence="5 8" id="KW-0256">Endoplasmic reticulum</keyword>
<evidence type="ECO:0000256" key="2">
    <source>
        <dbReference type="ARBA" id="ARBA00004922"/>
    </source>
</evidence>
<keyword evidence="12" id="KW-1185">Reference proteome</keyword>
<gene>
    <name evidence="11" type="ORF">GMOD_00006364</name>
</gene>
<comment type="subcellular location">
    <subcellularLocation>
        <location evidence="8">Endoplasmic reticulum membrane</location>
        <topology evidence="8">Single-pass type I membrane protein</topology>
    </subcellularLocation>
    <subcellularLocation>
        <location evidence="1">Membrane</location>
        <topology evidence="1">Single-pass type I membrane protein</topology>
    </subcellularLocation>
</comment>
<dbReference type="InterPro" id="IPR005013">
    <property type="entry name" value="DDOST_48_kDa_subunit"/>
</dbReference>
<evidence type="ECO:0000259" key="10">
    <source>
        <dbReference type="Pfam" id="PF23358"/>
    </source>
</evidence>
<feature type="transmembrane region" description="Helical" evidence="8">
    <location>
        <begin position="440"/>
        <end position="463"/>
    </location>
</feature>
<dbReference type="PANTHER" id="PTHR10830:SF0">
    <property type="entry name" value="DOLICHYL-DIPHOSPHOOLIGOSACCHARIDE--PROTEIN GLYCOSYLTRANSFERASE 48 KDA SUBUNIT"/>
    <property type="match status" value="1"/>
</dbReference>
<feature type="domain" description="OST48 middle" evidence="10">
    <location>
        <begin position="325"/>
        <end position="464"/>
    </location>
</feature>
<evidence type="ECO:0000256" key="8">
    <source>
        <dbReference type="RuleBase" id="RU361142"/>
    </source>
</evidence>
<comment type="pathway">
    <text evidence="2 8">Protein modification; protein glycosylation.</text>
</comment>
<evidence type="ECO:0000313" key="12">
    <source>
        <dbReference type="Proteomes" id="UP000265663"/>
    </source>
</evidence>
<keyword evidence="4 8" id="KW-0812">Transmembrane</keyword>
<evidence type="ECO:0000256" key="5">
    <source>
        <dbReference type="ARBA" id="ARBA00022824"/>
    </source>
</evidence>
<comment type="subunit">
    <text evidence="8">Component of the oligosaccharyltransferase (OST) complex.</text>
</comment>
<comment type="function">
    <text evidence="8">Subunit of the oligosaccharyl transferase (OST) complex that catalyzes the initial transfer of a defined glycan (Glc(3)Man(9)GlcNAc(2) in eukaryotes) from the lipid carrier dolichol-pyrophosphate to an asparagine residue within an Asn-X-Ser/Thr consensus motif in nascent polypeptide chains, the first step in protein N-glycosylation. N-glycosylation occurs cotranslationally and the complex associates with the Sec61 complex at the channel-forming translocon complex that mediates protein translocation across the endoplasmic reticulum (ER).</text>
</comment>
<comment type="similarity">
    <text evidence="3 8">Belongs to the DDOST 48 kDa subunit family.</text>
</comment>
<evidence type="ECO:0000259" key="9">
    <source>
        <dbReference type="Pfam" id="PF03345"/>
    </source>
</evidence>
<dbReference type="Pfam" id="PF03345">
    <property type="entry name" value="OST48_N"/>
    <property type="match status" value="1"/>
</dbReference>
<evidence type="ECO:0000256" key="6">
    <source>
        <dbReference type="ARBA" id="ARBA00022989"/>
    </source>
</evidence>
<keyword evidence="11" id="KW-0808">Transferase</keyword>
<dbReference type="Pfam" id="PF23358">
    <property type="entry name" value="OST48_MD"/>
    <property type="match status" value="1"/>
</dbReference>
<sequence length="475" mass="53416">MVVQLCILHKMRWLFSITVAFVWSVVVQAKSFTGNRLLVVLEEQAEREKYSVFLEDLTSRGFTTTIESPKENRLSLLKHGERAYDHVLLLPAKSKGLGPALTANNLLEFMKHEGNIMVALSSEQATPTAIAAMLLELDISIPADKGALVVDHFNYDSASAEEEHNVLLLPFPSALRPDVKNYFAGHGYIAVPRAVGQALGNESPLVSPILRAPRTAYSYNPKDESDGVEDPFAVGEQLNLVSSMQANNAARLTVVGSAEMLQNKWFAEKAKLGDKDITTSNREFAQKLSAWTFKEAGVLQIGKFLHYQDQGESKKLNTSTSIPENNPTIYRIKTDVHFQVEISEYKNDHLVPFEPPENDNVQLEFSMLSPFQRLNLAPVAFTPNVTIFGVAFRTPDQHGIFNFRVNYRRPFFTNIDEKRQVTVRHFAHDEYPRSFQISGAWVWIGGIWVTVLGWLAFVALWLYSAPSNKTIKKTQ</sequence>
<keyword evidence="6 8" id="KW-1133">Transmembrane helix</keyword>
<accession>A0A3M7M4Z0</accession>
<dbReference type="Proteomes" id="UP000265663">
    <property type="component" value="Unassembled WGS sequence"/>
</dbReference>
<dbReference type="GO" id="GO:0008250">
    <property type="term" value="C:oligosaccharyltransferase complex"/>
    <property type="evidence" value="ECO:0007669"/>
    <property type="project" value="TreeGrafter"/>
</dbReference>
<keyword evidence="7 8" id="KW-0472">Membrane</keyword>
<dbReference type="UniPathway" id="UPA00378"/>